<proteinExistence type="predicted"/>
<reference evidence="1" key="1">
    <citation type="submission" date="2014-11" db="EMBL/GenBank/DDBJ databases">
        <authorList>
            <person name="Amaro Gonzalez C."/>
        </authorList>
    </citation>
    <scope>NUCLEOTIDE SEQUENCE</scope>
</reference>
<dbReference type="AlphaFoldDB" id="A0A0E9PTQ5"/>
<sequence length="58" mass="6718">MDAFHLQGHTHVYVQGPYGLLTHESLWGMYCAARVPTNPVLMSLYPFRTPLMSLILRW</sequence>
<name>A0A0E9PTQ5_ANGAN</name>
<accession>A0A0E9PTQ5</accession>
<protein>
    <submittedName>
        <fullName evidence="1">Uncharacterized protein</fullName>
    </submittedName>
</protein>
<dbReference type="EMBL" id="GBXM01100905">
    <property type="protein sequence ID" value="JAH07672.1"/>
    <property type="molecule type" value="Transcribed_RNA"/>
</dbReference>
<organism evidence="1">
    <name type="scientific">Anguilla anguilla</name>
    <name type="common">European freshwater eel</name>
    <name type="synonym">Muraena anguilla</name>
    <dbReference type="NCBI Taxonomy" id="7936"/>
    <lineage>
        <taxon>Eukaryota</taxon>
        <taxon>Metazoa</taxon>
        <taxon>Chordata</taxon>
        <taxon>Craniata</taxon>
        <taxon>Vertebrata</taxon>
        <taxon>Euteleostomi</taxon>
        <taxon>Actinopterygii</taxon>
        <taxon>Neopterygii</taxon>
        <taxon>Teleostei</taxon>
        <taxon>Anguilliformes</taxon>
        <taxon>Anguillidae</taxon>
        <taxon>Anguilla</taxon>
    </lineage>
</organism>
<evidence type="ECO:0000313" key="1">
    <source>
        <dbReference type="EMBL" id="JAH07672.1"/>
    </source>
</evidence>
<reference evidence="1" key="2">
    <citation type="journal article" date="2015" name="Fish Shellfish Immunol.">
        <title>Early steps in the European eel (Anguilla anguilla)-Vibrio vulnificus interaction in the gills: Role of the RtxA13 toxin.</title>
        <authorList>
            <person name="Callol A."/>
            <person name="Pajuelo D."/>
            <person name="Ebbesson L."/>
            <person name="Teles M."/>
            <person name="MacKenzie S."/>
            <person name="Amaro C."/>
        </authorList>
    </citation>
    <scope>NUCLEOTIDE SEQUENCE</scope>
</reference>